<dbReference type="Pfam" id="PF13729">
    <property type="entry name" value="TraF_2"/>
    <property type="match status" value="1"/>
</dbReference>
<reference evidence="2 3" key="1">
    <citation type="submission" date="2021-08" db="EMBL/GenBank/DDBJ databases">
        <title>Shewanella putrefaciens YZ-J, complete genome.</title>
        <authorList>
            <person name="Yi Z."/>
        </authorList>
    </citation>
    <scope>NUCLEOTIDE SEQUENCE [LARGE SCALE GENOMIC DNA]</scope>
    <source>
        <strain evidence="2 3">YZ-J</strain>
    </source>
</reference>
<name>A0ABX8XCB1_SHEPU</name>
<organism evidence="2 3">
    <name type="scientific">Shewanella putrefaciens</name>
    <name type="common">Pseudomonas putrefaciens</name>
    <dbReference type="NCBI Taxonomy" id="24"/>
    <lineage>
        <taxon>Bacteria</taxon>
        <taxon>Pseudomonadati</taxon>
        <taxon>Pseudomonadota</taxon>
        <taxon>Gammaproteobacteria</taxon>
        <taxon>Alteromonadales</taxon>
        <taxon>Shewanellaceae</taxon>
        <taxon>Shewanella</taxon>
    </lineage>
</organism>
<dbReference type="GeneID" id="67445431"/>
<evidence type="ECO:0000256" key="1">
    <source>
        <dbReference type="SAM" id="SignalP"/>
    </source>
</evidence>
<dbReference type="Gene3D" id="2.40.160.60">
    <property type="entry name" value="Outer membrane protein transport protein (OMPP1/FadL/TodX)"/>
    <property type="match status" value="1"/>
</dbReference>
<keyword evidence="3" id="KW-1185">Reference proteome</keyword>
<gene>
    <name evidence="2" type="ORF">K3G22_19190</name>
</gene>
<dbReference type="RefSeq" id="WP_011918277.1">
    <property type="nucleotide sequence ID" value="NZ_CP028435.1"/>
</dbReference>
<feature type="chain" id="PRO_5047349401" evidence="1">
    <location>
        <begin position="21"/>
        <end position="396"/>
    </location>
</feature>
<protein>
    <submittedName>
        <fullName evidence="2">Conjugal transfer protein TraF</fullName>
    </submittedName>
</protein>
<accession>A0ABX8XCB1</accession>
<keyword evidence="1" id="KW-0732">Signal</keyword>
<sequence length="396" mass="41899">MKKSVIALSVLASISNATWANSFDARKDAMGGVGVASAHYSAATPVNPALVAKYNESDDFSFVLPSIGAQGTDKDKLIDNIDNIKDAYDAFRIGANSATANKLASELAAVDGKLAMVNVGVNVQVAVPNKLVSLGFMANGYASAMVGADVAQSDLDYLQDVIDGTSAADPSRSLNSQALGVVALVQDYGVALAHQFELMDMPLYVGVTTKVQKVETYNYSATITDYDDSDLSDDQYRSSDSGFNADLGLALDAGNMTYGLAVRNLVSRDVDTATVNGVTYTYQISPVATLAAAYRTDWLTAVIELDVNKSKAWLGKDESMFAAVEESQFAAVGVEFNAFDWAQLRAGFRSDIAGEQPDLFTAGFGLSPWSVFHLDLAGQVGSDKAVGAALTMSYTF</sequence>
<proteinExistence type="predicted"/>
<evidence type="ECO:0000313" key="3">
    <source>
        <dbReference type="Proteomes" id="UP000827084"/>
    </source>
</evidence>
<evidence type="ECO:0000313" key="2">
    <source>
        <dbReference type="EMBL" id="QYX72810.1"/>
    </source>
</evidence>
<dbReference type="Proteomes" id="UP000827084">
    <property type="component" value="Chromosome"/>
</dbReference>
<dbReference type="EMBL" id="CP080635">
    <property type="protein sequence ID" value="QYX72810.1"/>
    <property type="molecule type" value="Genomic_DNA"/>
</dbReference>
<dbReference type="InterPro" id="IPR032811">
    <property type="entry name" value="Put_conjugal_transfer"/>
</dbReference>
<feature type="signal peptide" evidence="1">
    <location>
        <begin position="1"/>
        <end position="20"/>
    </location>
</feature>